<sequence length="191" mass="21405">MGPSKENCNNLLLSLSTKSITGFPVYGMTEYRLSTMMEAFMASNFPKPVSGTGVLQSRNPIATRSSTAVDFPVRRSLVRLRCGSPEDQKEAMRNGLITMEDVEMAVAEGMHLNPFELAVAEDFRNDFEVQARTGFDCVLEKKFLKRVGFDQKEAMWNGLITMEDFEMAVAKDWIKLLFLFPCSSFSQVGVS</sequence>
<dbReference type="PANTHER" id="PTHR36709">
    <property type="entry name" value="OS02G0604100 PROTEIN"/>
    <property type="match status" value="1"/>
</dbReference>
<protein>
    <submittedName>
        <fullName evidence="1">Uncharacterized protein</fullName>
    </submittedName>
</protein>
<gene>
    <name evidence="1" type="ORF">HHK36_026064</name>
</gene>
<dbReference type="PANTHER" id="PTHR36709:SF1">
    <property type="entry name" value="OS02G0604100 PROTEIN"/>
    <property type="match status" value="1"/>
</dbReference>
<evidence type="ECO:0000313" key="1">
    <source>
        <dbReference type="EMBL" id="KAF8389369.1"/>
    </source>
</evidence>
<dbReference type="AlphaFoldDB" id="A0A834YI25"/>
<comment type="caution">
    <text evidence="1">The sequence shown here is derived from an EMBL/GenBank/DDBJ whole genome shotgun (WGS) entry which is preliminary data.</text>
</comment>
<dbReference type="EMBL" id="JABCRI010000019">
    <property type="protein sequence ID" value="KAF8389369.1"/>
    <property type="molecule type" value="Genomic_DNA"/>
</dbReference>
<dbReference type="Proteomes" id="UP000655225">
    <property type="component" value="Unassembled WGS sequence"/>
</dbReference>
<name>A0A834YI25_TETSI</name>
<dbReference type="OrthoDB" id="775892at2759"/>
<keyword evidence="2" id="KW-1185">Reference proteome</keyword>
<accession>A0A834YI25</accession>
<organism evidence="1 2">
    <name type="scientific">Tetracentron sinense</name>
    <name type="common">Spur-leaf</name>
    <dbReference type="NCBI Taxonomy" id="13715"/>
    <lineage>
        <taxon>Eukaryota</taxon>
        <taxon>Viridiplantae</taxon>
        <taxon>Streptophyta</taxon>
        <taxon>Embryophyta</taxon>
        <taxon>Tracheophyta</taxon>
        <taxon>Spermatophyta</taxon>
        <taxon>Magnoliopsida</taxon>
        <taxon>Trochodendrales</taxon>
        <taxon>Trochodendraceae</taxon>
        <taxon>Tetracentron</taxon>
    </lineage>
</organism>
<proteinExistence type="predicted"/>
<evidence type="ECO:0000313" key="2">
    <source>
        <dbReference type="Proteomes" id="UP000655225"/>
    </source>
</evidence>
<reference evidence="1 2" key="1">
    <citation type="submission" date="2020-04" db="EMBL/GenBank/DDBJ databases">
        <title>Plant Genome Project.</title>
        <authorList>
            <person name="Zhang R.-G."/>
        </authorList>
    </citation>
    <scope>NUCLEOTIDE SEQUENCE [LARGE SCALE GENOMIC DNA]</scope>
    <source>
        <strain evidence="1">YNK0</strain>
        <tissue evidence="1">Leaf</tissue>
    </source>
</reference>